<dbReference type="SUPFAM" id="SSF89447">
    <property type="entry name" value="AbrB/MazE/MraZ-like"/>
    <property type="match status" value="1"/>
</dbReference>
<gene>
    <name evidence="2" type="ORF">F6V30_08240</name>
</gene>
<evidence type="ECO:0000313" key="2">
    <source>
        <dbReference type="EMBL" id="KAB0670141.1"/>
    </source>
</evidence>
<sequence>MLLQTDARRRITLPPTAGIEPGDAIDLEILEDGRIMLIPVEPVPKHQLWAWTAEVKQAVSTSLADPRPSVVVESAKDVGKVAKRWSGED</sequence>
<dbReference type="Proteomes" id="UP000798046">
    <property type="component" value="Unassembled WGS sequence"/>
</dbReference>
<evidence type="ECO:0000259" key="1">
    <source>
        <dbReference type="SMART" id="SM00966"/>
    </source>
</evidence>
<evidence type="ECO:0000313" key="3">
    <source>
        <dbReference type="Proteomes" id="UP000798046"/>
    </source>
</evidence>
<comment type="caution">
    <text evidence="2">The sequence shown here is derived from an EMBL/GenBank/DDBJ whole genome shotgun (WGS) entry which is preliminary data.</text>
</comment>
<name>A0ABQ6TND6_9BACT</name>
<feature type="domain" description="SpoVT-AbrB" evidence="1">
    <location>
        <begin position="3"/>
        <end position="45"/>
    </location>
</feature>
<reference evidence="2 3" key="1">
    <citation type="journal article" date="2020" name="Microorganisms">
        <title>Description of Three Novel Members in the Family Geobacteraceae, Oryzomonas japonicum gen. nov., sp. nov., Oryzomonas sagensis sp. nov., and Oryzomonas ruber sp. nov.</title>
        <authorList>
            <person name="Xu Z."/>
            <person name="Masuda Y."/>
            <person name="Hayakawa C."/>
            <person name="Ushijima N."/>
            <person name="Kawano K."/>
            <person name="Shiratori Y."/>
            <person name="Senoo K."/>
            <person name="Itoh H."/>
        </authorList>
    </citation>
    <scope>NUCLEOTIDE SEQUENCE [LARGE SCALE GENOMIC DNA]</scope>
    <source>
        <strain evidence="2 3">Red100</strain>
    </source>
</reference>
<organism evidence="2 3">
    <name type="scientific">Oryzomonas sagensis</name>
    <dbReference type="NCBI Taxonomy" id="2603857"/>
    <lineage>
        <taxon>Bacteria</taxon>
        <taxon>Pseudomonadati</taxon>
        <taxon>Thermodesulfobacteriota</taxon>
        <taxon>Desulfuromonadia</taxon>
        <taxon>Geobacterales</taxon>
        <taxon>Geobacteraceae</taxon>
        <taxon>Oryzomonas</taxon>
    </lineage>
</organism>
<dbReference type="InterPro" id="IPR037914">
    <property type="entry name" value="SpoVT-AbrB_sf"/>
</dbReference>
<dbReference type="InterPro" id="IPR007159">
    <property type="entry name" value="SpoVT-AbrB_dom"/>
</dbReference>
<dbReference type="RefSeq" id="WP_151156514.1">
    <property type="nucleotide sequence ID" value="NZ_VZRA01000002.1"/>
</dbReference>
<keyword evidence="3" id="KW-1185">Reference proteome</keyword>
<dbReference type="EMBL" id="VZRA01000002">
    <property type="protein sequence ID" value="KAB0670141.1"/>
    <property type="molecule type" value="Genomic_DNA"/>
</dbReference>
<protein>
    <submittedName>
        <fullName evidence="2">AbrB/MazE/SpoVT family DNA-binding domain-containing protein</fullName>
    </submittedName>
</protein>
<keyword evidence="2" id="KW-0238">DNA-binding</keyword>
<dbReference type="GO" id="GO:0003677">
    <property type="term" value="F:DNA binding"/>
    <property type="evidence" value="ECO:0007669"/>
    <property type="project" value="UniProtKB-KW"/>
</dbReference>
<dbReference type="SMART" id="SM00966">
    <property type="entry name" value="SpoVT_AbrB"/>
    <property type="match status" value="1"/>
</dbReference>
<accession>A0ABQ6TND6</accession>
<proteinExistence type="predicted"/>